<evidence type="ECO:0000313" key="3">
    <source>
        <dbReference type="EMBL" id="RYQ85114.1"/>
    </source>
</evidence>
<feature type="compositionally biased region" description="Basic and acidic residues" evidence="1">
    <location>
        <begin position="700"/>
        <end position="709"/>
    </location>
</feature>
<evidence type="ECO:0000313" key="4">
    <source>
        <dbReference type="Proteomes" id="UP000289738"/>
    </source>
</evidence>
<dbReference type="PANTHER" id="PTHR46929:SF33">
    <property type="entry name" value="L10-INTERACTING MYB DOMAIN-CONTAINING PROTEIN-LIKE ISOFORM X1"/>
    <property type="match status" value="1"/>
</dbReference>
<feature type="domain" description="Myb/SANT-like" evidence="2">
    <location>
        <begin position="176"/>
        <end position="268"/>
    </location>
</feature>
<sequence length="836" mass="96305">MGSQVASTNDRSRMHWTPSMERYFIDVMLEHVQRGNRVGYTFNKHAWSDMLARFNAKFGSQCDKDVLKSRYSSLWKQFHDVKNILCHAGFSWDAARQMVVADDVSWDEYLETQTDARCYRTKPVLNFDDLCVIYSHTSADGRYSLSSHDACVNSEVQRGDGMGSNAVLNSGLRTDWSASMDQYFIELLLDQLSRGNIINHQFSKKAWTDMLDMFKAKFGSHFCKRILKNRLKKLLKYYCDITNLLKQGFLWDDQQRMIAADESVWDAYVKAHPHARTYRLKILPNYRDLELIFRNVSDDEISNLHQEQSHDVTSGKKAGELQLRGEGKGCRNPSGSDRTRTYWTPPMDQCLIDLLLKQVKSGNRLGQTFITQAWNDMITSFNAQFKSQCDKEVLKNRYKHLRKQFNDVNNLLQQSGFSWDDKREIVAAQDHVWHAYIKVHPEARSLRVKTLPGYRKLCVIFGEECSGTRYIQLSRNADPSCEMPMSIAGEQKNSTLHGVCGAASTIDWTESKECCFIDLMIEQVNRRNMIGNLFNEQAWTHMTEAFCAKFGHQYDKQFLVDQYLCLMKLHDDIGDLLSHGGFAWDETLQIIVAENDTWDAYIKDHPDAISYRNRILYLYNDLRKVFGNIASDARVSSQEQLHLMDANDIAIEMDMDGNLVVSDNTEILSQDRRVSNDEMDMVGISGNLNVTSNNGISNQDTERPREMDINGRSGDLVVTGKRNKMDTNGSCRKPQHVKKRPRAKAMDSRPPKKNMRVKEALSEMASAVKSLMNNKERNDYNSPLENALSELQAMPDIDDELVMDACDLLEDERMAKIFLALDISLRKKWLLRKLRQ</sequence>
<feature type="compositionally biased region" description="Polar residues" evidence="1">
    <location>
        <begin position="690"/>
        <end position="699"/>
    </location>
</feature>
<organism evidence="3 4">
    <name type="scientific">Arachis hypogaea</name>
    <name type="common">Peanut</name>
    <dbReference type="NCBI Taxonomy" id="3818"/>
    <lineage>
        <taxon>Eukaryota</taxon>
        <taxon>Viridiplantae</taxon>
        <taxon>Streptophyta</taxon>
        <taxon>Embryophyta</taxon>
        <taxon>Tracheophyta</taxon>
        <taxon>Spermatophyta</taxon>
        <taxon>Magnoliopsida</taxon>
        <taxon>eudicotyledons</taxon>
        <taxon>Gunneridae</taxon>
        <taxon>Pentapetalae</taxon>
        <taxon>rosids</taxon>
        <taxon>fabids</taxon>
        <taxon>Fabales</taxon>
        <taxon>Fabaceae</taxon>
        <taxon>Papilionoideae</taxon>
        <taxon>50 kb inversion clade</taxon>
        <taxon>dalbergioids sensu lato</taxon>
        <taxon>Dalbergieae</taxon>
        <taxon>Pterocarpus clade</taxon>
        <taxon>Arachis</taxon>
    </lineage>
</organism>
<feature type="domain" description="Myb/SANT-like" evidence="2">
    <location>
        <begin position="342"/>
        <end position="436"/>
    </location>
</feature>
<feature type="compositionally biased region" description="Basic residues" evidence="1">
    <location>
        <begin position="733"/>
        <end position="743"/>
    </location>
</feature>
<accession>A0A444X622</accession>
<dbReference type="PANTHER" id="PTHR46929">
    <property type="entry name" value="EXPRESSED PROTEIN"/>
    <property type="match status" value="1"/>
</dbReference>
<dbReference type="InterPro" id="IPR024752">
    <property type="entry name" value="Myb/SANT-like_dom"/>
</dbReference>
<dbReference type="EMBL" id="SDMP01000020">
    <property type="protein sequence ID" value="RYQ85114.1"/>
    <property type="molecule type" value="Genomic_DNA"/>
</dbReference>
<comment type="caution">
    <text evidence="3">The sequence shown here is derived from an EMBL/GenBank/DDBJ whole genome shotgun (WGS) entry which is preliminary data.</text>
</comment>
<dbReference type="STRING" id="3818.A0A444X622"/>
<dbReference type="AlphaFoldDB" id="A0A444X622"/>
<evidence type="ECO:0000259" key="2">
    <source>
        <dbReference type="Pfam" id="PF12776"/>
    </source>
</evidence>
<feature type="region of interest" description="Disordered" evidence="1">
    <location>
        <begin position="690"/>
        <end position="754"/>
    </location>
</feature>
<dbReference type="Pfam" id="PF12776">
    <property type="entry name" value="Myb_DNA-bind_3"/>
    <property type="match status" value="4"/>
</dbReference>
<feature type="domain" description="Myb/SANT-like" evidence="2">
    <location>
        <begin position="15"/>
        <end position="109"/>
    </location>
</feature>
<feature type="domain" description="Myb/SANT-like" evidence="2">
    <location>
        <begin position="508"/>
        <end position="601"/>
    </location>
</feature>
<protein>
    <recommendedName>
        <fullName evidence="2">Myb/SANT-like domain-containing protein</fullName>
    </recommendedName>
</protein>
<evidence type="ECO:0000256" key="1">
    <source>
        <dbReference type="SAM" id="MobiDB-lite"/>
    </source>
</evidence>
<proteinExistence type="predicted"/>
<reference evidence="3 4" key="1">
    <citation type="submission" date="2019-01" db="EMBL/GenBank/DDBJ databases">
        <title>Sequencing of cultivated peanut Arachis hypogaea provides insights into genome evolution and oil improvement.</title>
        <authorList>
            <person name="Chen X."/>
        </authorList>
    </citation>
    <scope>NUCLEOTIDE SEQUENCE [LARGE SCALE GENOMIC DNA]</scope>
    <source>
        <strain evidence="4">cv. Fuhuasheng</strain>
        <tissue evidence="3">Leaves</tissue>
    </source>
</reference>
<keyword evidence="4" id="KW-1185">Reference proteome</keyword>
<gene>
    <name evidence="3" type="ORF">Ahy_B10g104627</name>
</gene>
<name>A0A444X622_ARAHY</name>
<feature type="compositionally biased region" description="Basic and acidic residues" evidence="1">
    <location>
        <begin position="744"/>
        <end position="754"/>
    </location>
</feature>
<dbReference type="Proteomes" id="UP000289738">
    <property type="component" value="Chromosome B10"/>
</dbReference>